<feature type="compositionally biased region" description="Basic and acidic residues" evidence="12">
    <location>
        <begin position="218"/>
        <end position="231"/>
    </location>
</feature>
<comment type="function">
    <text evidence="11">Mediates both low-affinity uptake and efflux of sugar across the membrane.</text>
</comment>
<evidence type="ECO:0000256" key="1">
    <source>
        <dbReference type="ARBA" id="ARBA00004651"/>
    </source>
</evidence>
<dbReference type="PANTHER" id="PTHR10791:SF30">
    <property type="entry name" value="SUGAR TRANSPORTER SWEET1"/>
    <property type="match status" value="1"/>
</dbReference>
<dbReference type="FunFam" id="1.20.1280.290:FF:000002">
    <property type="entry name" value="Bidirectional sugar transporter SWEET"/>
    <property type="match status" value="1"/>
</dbReference>
<comment type="similarity">
    <text evidence="2 11">Belongs to the SWEET sugar transporter family.</text>
</comment>
<evidence type="ECO:0000256" key="11">
    <source>
        <dbReference type="RuleBase" id="RU910715"/>
    </source>
</evidence>
<evidence type="ECO:0000313" key="14">
    <source>
        <dbReference type="Proteomes" id="UP001168098"/>
    </source>
</evidence>
<dbReference type="InterPro" id="IPR004316">
    <property type="entry name" value="SWEET_rpt"/>
</dbReference>
<feature type="transmembrane region" description="Helical" evidence="11">
    <location>
        <begin position="192"/>
        <end position="214"/>
    </location>
</feature>
<feature type="region of interest" description="Disordered" evidence="12">
    <location>
        <begin position="218"/>
        <end position="254"/>
    </location>
</feature>
<sequence>MAGADTARTVIGVIGNVISFALFASPSPTFWRIWKKRSVEEFSPDPYLATVMNCMFWIFYGLPVVHPNSTLVVTINSIGLAVELIYLTIYFVFAPNKGRLKVIGVLCLELAFMAAVVVVTLTKLHTHASRSNLVGIFCVVFGVLMYASPLTIMKKVITTKSVEYMPFYLSLTNFLNGLIWLTYALIQFDLYITIGNGLGAVSGAIQLILYACYYKSTPKDKKGKEKGKSSEVELGSPKRPSQPTPQATAADTAA</sequence>
<dbReference type="GO" id="GO:0051119">
    <property type="term" value="F:sugar transmembrane transporter activity"/>
    <property type="evidence" value="ECO:0007669"/>
    <property type="project" value="InterPro"/>
</dbReference>
<dbReference type="SUPFAM" id="SSF103473">
    <property type="entry name" value="MFS general substrate transporter"/>
    <property type="match status" value="1"/>
</dbReference>
<dbReference type="GO" id="GO:0051260">
    <property type="term" value="P:protein homooligomerization"/>
    <property type="evidence" value="ECO:0007669"/>
    <property type="project" value="UniProtKB-ARBA"/>
</dbReference>
<accession>A0AA38Z6Q4</accession>
<keyword evidence="7" id="KW-0677">Repeat</keyword>
<keyword evidence="5 11" id="KW-0762">Sugar transport</keyword>
<feature type="transmembrane region" description="Helical" evidence="11">
    <location>
        <begin position="6"/>
        <end position="25"/>
    </location>
</feature>
<feature type="transmembrane region" description="Helical" evidence="11">
    <location>
        <begin position="133"/>
        <end position="153"/>
    </location>
</feature>
<keyword evidence="8 11" id="KW-1133">Transmembrane helix</keyword>
<keyword evidence="3 11" id="KW-0813">Transport</keyword>
<feature type="transmembrane region" description="Helical" evidence="11">
    <location>
        <begin position="100"/>
        <end position="121"/>
    </location>
</feature>
<evidence type="ECO:0000256" key="7">
    <source>
        <dbReference type="ARBA" id="ARBA00022737"/>
    </source>
</evidence>
<evidence type="ECO:0000256" key="10">
    <source>
        <dbReference type="ARBA" id="ARBA00037238"/>
    </source>
</evidence>
<organism evidence="13 14">
    <name type="scientific">Vitis rotundifolia</name>
    <name type="common">Muscadine grape</name>
    <dbReference type="NCBI Taxonomy" id="103349"/>
    <lineage>
        <taxon>Eukaryota</taxon>
        <taxon>Viridiplantae</taxon>
        <taxon>Streptophyta</taxon>
        <taxon>Embryophyta</taxon>
        <taxon>Tracheophyta</taxon>
        <taxon>Spermatophyta</taxon>
        <taxon>Magnoliopsida</taxon>
        <taxon>eudicotyledons</taxon>
        <taxon>Gunneridae</taxon>
        <taxon>Pentapetalae</taxon>
        <taxon>rosids</taxon>
        <taxon>Vitales</taxon>
        <taxon>Vitaceae</taxon>
        <taxon>Viteae</taxon>
        <taxon>Vitis</taxon>
    </lineage>
</organism>
<feature type="transmembrane region" description="Helical" evidence="11">
    <location>
        <begin position="165"/>
        <end position="186"/>
    </location>
</feature>
<dbReference type="FunFam" id="1.20.1280.290:FF:000001">
    <property type="entry name" value="Bidirectional sugar transporter SWEET"/>
    <property type="match status" value="1"/>
</dbReference>
<proteinExistence type="inferred from homology"/>
<dbReference type="Proteomes" id="UP001168098">
    <property type="component" value="Unassembled WGS sequence"/>
</dbReference>
<feature type="compositionally biased region" description="Low complexity" evidence="12">
    <location>
        <begin position="244"/>
        <end position="254"/>
    </location>
</feature>
<evidence type="ECO:0000256" key="8">
    <source>
        <dbReference type="ARBA" id="ARBA00022989"/>
    </source>
</evidence>
<name>A0AA38Z6Q4_VITRO</name>
<comment type="caution">
    <text evidence="13">The sequence shown here is derived from an EMBL/GenBank/DDBJ whole genome shotgun (WGS) entry which is preliminary data.</text>
</comment>
<feature type="transmembrane region" description="Helical" evidence="11">
    <location>
        <begin position="71"/>
        <end position="93"/>
    </location>
</feature>
<evidence type="ECO:0000313" key="13">
    <source>
        <dbReference type="EMBL" id="KAJ9683448.1"/>
    </source>
</evidence>
<evidence type="ECO:0000256" key="12">
    <source>
        <dbReference type="SAM" id="MobiDB-lite"/>
    </source>
</evidence>
<evidence type="ECO:0000256" key="9">
    <source>
        <dbReference type="ARBA" id="ARBA00023136"/>
    </source>
</evidence>
<dbReference type="GO" id="GO:0005886">
    <property type="term" value="C:plasma membrane"/>
    <property type="evidence" value="ECO:0007669"/>
    <property type="project" value="UniProtKB-SubCell"/>
</dbReference>
<dbReference type="AlphaFoldDB" id="A0AA38Z6Q4"/>
<protein>
    <recommendedName>
        <fullName evidence="11">Bidirectional sugar transporter SWEET</fullName>
    </recommendedName>
</protein>
<keyword evidence="9 11" id="KW-0472">Membrane</keyword>
<keyword evidence="6 11" id="KW-0812">Transmembrane</keyword>
<evidence type="ECO:0000256" key="6">
    <source>
        <dbReference type="ARBA" id="ARBA00022692"/>
    </source>
</evidence>
<comment type="caution">
    <text evidence="11">Lacks conserved residue(s) required for the propagation of feature annotation.</text>
</comment>
<dbReference type="InterPro" id="IPR036259">
    <property type="entry name" value="MFS_trans_sf"/>
</dbReference>
<dbReference type="EMBL" id="JARBHA010000014">
    <property type="protein sequence ID" value="KAJ9683448.1"/>
    <property type="molecule type" value="Genomic_DNA"/>
</dbReference>
<reference evidence="13 14" key="1">
    <citation type="journal article" date="2023" name="BMC Biotechnol.">
        <title>Vitis rotundifolia cv Carlos genome sequencing.</title>
        <authorList>
            <person name="Huff M."/>
            <person name="Hulse-Kemp A."/>
            <person name="Scheffler B."/>
            <person name="Youngblood R."/>
            <person name="Simpson S."/>
            <person name="Babiker E."/>
            <person name="Staton M."/>
        </authorList>
    </citation>
    <scope>NUCLEOTIDE SEQUENCE [LARGE SCALE GENOMIC DNA]</scope>
    <source>
        <tissue evidence="13">Leaf</tissue>
    </source>
</reference>
<evidence type="ECO:0000256" key="4">
    <source>
        <dbReference type="ARBA" id="ARBA00022475"/>
    </source>
</evidence>
<dbReference type="Pfam" id="PF03083">
    <property type="entry name" value="MtN3_slv"/>
    <property type="match status" value="2"/>
</dbReference>
<dbReference type="PANTHER" id="PTHR10791">
    <property type="entry name" value="RAG1-ACTIVATING PROTEIN 1"/>
    <property type="match status" value="1"/>
</dbReference>
<evidence type="ECO:0000256" key="3">
    <source>
        <dbReference type="ARBA" id="ARBA00022448"/>
    </source>
</evidence>
<gene>
    <name evidence="13" type="ORF">PVL29_019151</name>
</gene>
<dbReference type="Gene3D" id="1.20.1280.290">
    <property type="match status" value="2"/>
</dbReference>
<keyword evidence="4" id="KW-1003">Cell membrane</keyword>
<comment type="subcellular location">
    <subcellularLocation>
        <location evidence="1">Cell membrane</location>
        <topology evidence="1">Multi-pass membrane protein</topology>
    </subcellularLocation>
</comment>
<evidence type="ECO:0000256" key="2">
    <source>
        <dbReference type="ARBA" id="ARBA00007809"/>
    </source>
</evidence>
<keyword evidence="14" id="KW-1185">Reference proteome</keyword>
<evidence type="ECO:0000256" key="5">
    <source>
        <dbReference type="ARBA" id="ARBA00022597"/>
    </source>
</evidence>
<dbReference type="InterPro" id="IPR047664">
    <property type="entry name" value="SWEET"/>
</dbReference>
<comment type="function">
    <text evidence="10">Mediates both low-affinity uptake and efflux of sugar across the plasma membrane.</text>
</comment>